<evidence type="ECO:0000256" key="6">
    <source>
        <dbReference type="SAM" id="Phobius"/>
    </source>
</evidence>
<comment type="caution">
    <text evidence="7">The sequence shown here is derived from an EMBL/GenBank/DDBJ whole genome shotgun (WGS) entry which is preliminary data.</text>
</comment>
<organism evidence="7 8">
    <name type="scientific">Candidatus Termititenax persephonae</name>
    <dbReference type="NCBI Taxonomy" id="2218525"/>
    <lineage>
        <taxon>Bacteria</taxon>
        <taxon>Bacillati</taxon>
        <taxon>Candidatus Margulisiibacteriota</taxon>
        <taxon>Candidatus Termititenacia</taxon>
        <taxon>Candidatus Termititenacales</taxon>
        <taxon>Candidatus Termititenacaceae</taxon>
        <taxon>Candidatus Termititenax</taxon>
    </lineage>
</organism>
<evidence type="ECO:0000313" key="8">
    <source>
        <dbReference type="Proteomes" id="UP000275925"/>
    </source>
</evidence>
<comment type="subcellular location">
    <subcellularLocation>
        <location evidence="1">Membrane</location>
        <topology evidence="1">Multi-pass membrane protein</topology>
    </subcellularLocation>
</comment>
<keyword evidence="5 6" id="KW-0472">Membrane</keyword>
<dbReference type="EMBL" id="BGZO01000193">
    <property type="protein sequence ID" value="GBR77325.1"/>
    <property type="molecule type" value="Genomic_DNA"/>
</dbReference>
<dbReference type="PROSITE" id="PS50267">
    <property type="entry name" value="NA_NEUROTRAN_SYMP_3"/>
    <property type="match status" value="1"/>
</dbReference>
<feature type="non-terminal residue" evidence="7">
    <location>
        <position position="102"/>
    </location>
</feature>
<dbReference type="Pfam" id="PF00209">
    <property type="entry name" value="SNF"/>
    <property type="match status" value="1"/>
</dbReference>
<dbReference type="PRINTS" id="PR00176">
    <property type="entry name" value="NANEUSMPORT"/>
</dbReference>
<dbReference type="GO" id="GO:0016020">
    <property type="term" value="C:membrane"/>
    <property type="evidence" value="ECO:0007669"/>
    <property type="project" value="UniProtKB-SubCell"/>
</dbReference>
<keyword evidence="2" id="KW-0813">Transport</keyword>
<sequence length="102" mass="10958">MPKRSAQKQPVLPKRDAWGSRLGVVLAVAGSAVGLGNFLRFPAQVARNGGGAFMIPYFVAFLLLGIPLMWLEWALGRRGGSFGHGSAPGAFASLRKSRWGKY</sequence>
<evidence type="ECO:0000256" key="4">
    <source>
        <dbReference type="ARBA" id="ARBA00022989"/>
    </source>
</evidence>
<gene>
    <name evidence="7" type="ORF">NO2_1726</name>
</gene>
<dbReference type="InterPro" id="IPR037272">
    <property type="entry name" value="SNS_sf"/>
</dbReference>
<evidence type="ECO:0000256" key="3">
    <source>
        <dbReference type="ARBA" id="ARBA00022692"/>
    </source>
</evidence>
<evidence type="ECO:0000313" key="7">
    <source>
        <dbReference type="EMBL" id="GBR77325.1"/>
    </source>
</evidence>
<evidence type="ECO:0000256" key="1">
    <source>
        <dbReference type="ARBA" id="ARBA00004141"/>
    </source>
</evidence>
<dbReference type="PANTHER" id="PTHR42948">
    <property type="entry name" value="TRANSPORTER"/>
    <property type="match status" value="1"/>
</dbReference>
<proteinExistence type="predicted"/>
<dbReference type="PANTHER" id="PTHR42948:SF1">
    <property type="entry name" value="TRANSPORTER"/>
    <property type="match status" value="1"/>
</dbReference>
<dbReference type="Proteomes" id="UP000275925">
    <property type="component" value="Unassembled WGS sequence"/>
</dbReference>
<feature type="transmembrane region" description="Helical" evidence="6">
    <location>
        <begin position="51"/>
        <end position="71"/>
    </location>
</feature>
<reference evidence="7 8" key="1">
    <citation type="journal article" date="2019" name="ISME J.">
        <title>Genome analyses of uncultured TG2/ZB3 bacteria in 'Margulisbacteria' specifically attached to ectosymbiotic spirochetes of protists in the termite gut.</title>
        <authorList>
            <person name="Utami Y.D."/>
            <person name="Kuwahara H."/>
            <person name="Igai K."/>
            <person name="Murakami T."/>
            <person name="Sugaya K."/>
            <person name="Morikawa T."/>
            <person name="Nagura Y."/>
            <person name="Yuki M."/>
            <person name="Deevong P."/>
            <person name="Inoue T."/>
            <person name="Kihara K."/>
            <person name="Lo N."/>
            <person name="Yamada A."/>
            <person name="Ohkuma M."/>
            <person name="Hongoh Y."/>
        </authorList>
    </citation>
    <scope>NUCLEOTIDE SEQUENCE [LARGE SCALE GENOMIC DNA]</scope>
    <source>
        <strain evidence="7">NkOx7-02</strain>
    </source>
</reference>
<keyword evidence="4 6" id="KW-1133">Transmembrane helix</keyword>
<dbReference type="InterPro" id="IPR000175">
    <property type="entry name" value="Na/ntran_symport"/>
</dbReference>
<keyword evidence="8" id="KW-1185">Reference proteome</keyword>
<name>A0A388TLM4_9BACT</name>
<accession>A0A388TLM4</accession>
<protein>
    <submittedName>
        <fullName evidence="7">Sodium-dependent transporter SNF family</fullName>
    </submittedName>
</protein>
<keyword evidence="3 6" id="KW-0812">Transmembrane</keyword>
<evidence type="ECO:0000256" key="2">
    <source>
        <dbReference type="ARBA" id="ARBA00022448"/>
    </source>
</evidence>
<dbReference type="AlphaFoldDB" id="A0A388TLM4"/>
<evidence type="ECO:0000256" key="5">
    <source>
        <dbReference type="ARBA" id="ARBA00023136"/>
    </source>
</evidence>
<feature type="transmembrane region" description="Helical" evidence="6">
    <location>
        <begin position="21"/>
        <end position="39"/>
    </location>
</feature>
<dbReference type="SUPFAM" id="SSF161070">
    <property type="entry name" value="SNF-like"/>
    <property type="match status" value="1"/>
</dbReference>